<feature type="coiled-coil region" evidence="1">
    <location>
        <begin position="156"/>
        <end position="197"/>
    </location>
</feature>
<name>A0A397WMK6_9ARCH</name>
<organism evidence="2 3">
    <name type="scientific">Candidatus Nanoclepta minutus</name>
    <dbReference type="NCBI Taxonomy" id="1940235"/>
    <lineage>
        <taxon>Archaea</taxon>
        <taxon>Nanobdellota</taxon>
        <taxon>Candidatus Nanoclepta</taxon>
    </lineage>
</organism>
<accession>A0A397WMK6</accession>
<reference evidence="2 3" key="1">
    <citation type="journal article" date="2018" name="Syst. Appl. Microbiol.">
        <title>A new symbiotic nanoarchaeote (Candidatus Nanoclepta minutus) and its host (Zestosphaera tikiterensis gen. nov., sp. nov.) from a New Zealand hot spring.</title>
        <authorList>
            <person name="St John E."/>
            <person name="Liu Y."/>
            <person name="Podar M."/>
            <person name="Stott M.B."/>
            <person name="Meneghin J."/>
            <person name="Chen Z."/>
            <person name="Lagutin K."/>
            <person name="Mitchell K."/>
            <person name="Reysenbach A.L."/>
        </authorList>
    </citation>
    <scope>NUCLEOTIDE SEQUENCE [LARGE SCALE GENOMIC DNA]</scope>
    <source>
        <strain evidence="2">NZ3</strain>
    </source>
</reference>
<dbReference type="EMBL" id="MWMI01000003">
    <property type="protein sequence ID" value="RIB35300.1"/>
    <property type="molecule type" value="Genomic_DNA"/>
</dbReference>
<evidence type="ECO:0000313" key="2">
    <source>
        <dbReference type="EMBL" id="RIB35300.1"/>
    </source>
</evidence>
<dbReference type="Gene3D" id="1.10.287.1490">
    <property type="match status" value="2"/>
</dbReference>
<dbReference type="Proteomes" id="UP000266622">
    <property type="component" value="Unassembled WGS sequence"/>
</dbReference>
<evidence type="ECO:0000256" key="1">
    <source>
        <dbReference type="SAM" id="Coils"/>
    </source>
</evidence>
<protein>
    <submittedName>
        <fullName evidence="2">Uncharacterized protein</fullName>
    </submittedName>
</protein>
<keyword evidence="1" id="KW-0175">Coiled coil</keyword>
<feature type="coiled-coil region" evidence="1">
    <location>
        <begin position="10"/>
        <end position="119"/>
    </location>
</feature>
<proteinExistence type="predicted"/>
<gene>
    <name evidence="2" type="ORF">BXU00_02100</name>
</gene>
<sequence>MDNVDFTSIAEELLNLVKNLQSRVSLLEKRSSKLVDSKSFYETIGDLKKRLDYLEEKIEKLNNLIDKDTINSIKNINSLKTKLEILENEYKNLIKDSDLLEVKTELVKIEKRLRSLEEYEKFDELVSEINNIKSSINVFSNEIETLKVKSIDRESLKEYASKIEYLENSLKERESKIKQILSEILNINDKLDKIETERIAVLEESINKSIYDLKTEIENIRKNIGNIDLLRNIDEDDIRRIRNLKSYEDLYSKIINLENRLNSVITSLYSIEEEIKNTLSEGYGKYSNRIKALEDRISSIEKLFNTIKSAADDIRKEIVDIRDIVVYLGKENDKLNNKIKEMEGRLKIINLDELYDTLERIKLLEMDVENIKRELSSKAGDERERIRNIEYAIKKLYERQNEILENIKRNL</sequence>
<dbReference type="AlphaFoldDB" id="A0A397WMK6"/>
<comment type="caution">
    <text evidence="2">The sequence shown here is derived from an EMBL/GenBank/DDBJ whole genome shotgun (WGS) entry which is preliminary data.</text>
</comment>
<evidence type="ECO:0000313" key="3">
    <source>
        <dbReference type="Proteomes" id="UP000266622"/>
    </source>
</evidence>